<dbReference type="InterPro" id="IPR058809">
    <property type="entry name" value="DUF8073_M"/>
</dbReference>
<reference evidence="5" key="1">
    <citation type="submission" date="2021-06" db="EMBL/GenBank/DDBJ databases">
        <title>New haloarchaea isolates fom saline soil.</title>
        <authorList>
            <person name="Duran-Viseras A."/>
            <person name="Sanchez-Porro C.S."/>
            <person name="Ventosa A."/>
        </authorList>
    </citation>
    <scope>NUCLEOTIDE SEQUENCE</scope>
    <source>
        <strain evidence="5">JCM 18369</strain>
    </source>
</reference>
<dbReference type="InterPro" id="IPR058811">
    <property type="entry name" value="DUF8073_N"/>
</dbReference>
<protein>
    <submittedName>
        <fullName evidence="5">Uncharacterized protein</fullName>
    </submittedName>
</protein>
<comment type="caution">
    <text evidence="5">The sequence shown here is derived from an EMBL/GenBank/DDBJ whole genome shotgun (WGS) entry which is preliminary data.</text>
</comment>
<dbReference type="Proteomes" id="UP001166304">
    <property type="component" value="Unassembled WGS sequence"/>
</dbReference>
<feature type="region of interest" description="Disordered" evidence="1">
    <location>
        <begin position="151"/>
        <end position="214"/>
    </location>
</feature>
<accession>A0AA41KG64</accession>
<dbReference type="Pfam" id="PF26272">
    <property type="entry name" value="DUF8073_N"/>
    <property type="match status" value="1"/>
</dbReference>
<dbReference type="Pfam" id="PF26271">
    <property type="entry name" value="DUF8073_M"/>
    <property type="match status" value="1"/>
</dbReference>
<feature type="domain" description="DUF8073" evidence="4">
    <location>
        <begin position="4"/>
        <end position="87"/>
    </location>
</feature>
<organism evidence="5 6">
    <name type="scientific">Haloarcula salina</name>
    <dbReference type="NCBI Taxonomy" id="1429914"/>
    <lineage>
        <taxon>Archaea</taxon>
        <taxon>Methanobacteriati</taxon>
        <taxon>Methanobacteriota</taxon>
        <taxon>Stenosarchaea group</taxon>
        <taxon>Halobacteria</taxon>
        <taxon>Halobacteriales</taxon>
        <taxon>Haloarculaceae</taxon>
        <taxon>Haloarcula</taxon>
    </lineage>
</organism>
<feature type="domain" description="DUF8073" evidence="2">
    <location>
        <begin position="247"/>
        <end position="309"/>
    </location>
</feature>
<feature type="domain" description="DUF8073" evidence="3">
    <location>
        <begin position="110"/>
        <end position="150"/>
    </location>
</feature>
<evidence type="ECO:0000313" key="5">
    <source>
        <dbReference type="EMBL" id="MBV0902757.1"/>
    </source>
</evidence>
<dbReference type="AlphaFoldDB" id="A0AA41KG64"/>
<name>A0AA41KG64_9EURY</name>
<dbReference type="RefSeq" id="WP_162414334.1">
    <property type="nucleotide sequence ID" value="NZ_JAHQXE010000004.1"/>
</dbReference>
<dbReference type="InterPro" id="IPR058810">
    <property type="entry name" value="DUF8073_C"/>
</dbReference>
<feature type="compositionally biased region" description="Acidic residues" evidence="1">
    <location>
        <begin position="171"/>
        <end position="180"/>
    </location>
</feature>
<dbReference type="EMBL" id="JAHQXE010000004">
    <property type="protein sequence ID" value="MBV0902757.1"/>
    <property type="molecule type" value="Genomic_DNA"/>
</dbReference>
<keyword evidence="6" id="KW-1185">Reference proteome</keyword>
<evidence type="ECO:0000313" key="6">
    <source>
        <dbReference type="Proteomes" id="UP001166304"/>
    </source>
</evidence>
<sequence>MIVSAAFGQLTDVLDGIESSAVEIQRVEVPEREMGDEAELTAEMTVSVPALPGLSLGEDVSIDGDSLDSDGRIEIDLSVTVPADAEVAAEYGLDEEPGSGRSPQSSVPAYKDPEALAAVYEEYGTFPEMTEALDVDVTSETVRRYMVEYDIHDPTDNTPHPGEFEFASTGSDDDATEADGADTTGETAADSVDASPDGDGSEQAESAQTSELGRRSVAALLTESDGQGRDDNLVADGIGISESLTVADLATAVNRADSVHEVTRQLGMSRGNTRRLLRELDLVTFVTHPLGASQIAVSEAEIKRRIDTASS</sequence>
<evidence type="ECO:0000259" key="2">
    <source>
        <dbReference type="Pfam" id="PF26270"/>
    </source>
</evidence>
<feature type="compositionally biased region" description="Low complexity" evidence="1">
    <location>
        <begin position="181"/>
        <end position="191"/>
    </location>
</feature>
<evidence type="ECO:0000259" key="3">
    <source>
        <dbReference type="Pfam" id="PF26271"/>
    </source>
</evidence>
<dbReference type="Pfam" id="PF26270">
    <property type="entry name" value="DUF8073_C"/>
    <property type="match status" value="1"/>
</dbReference>
<proteinExistence type="predicted"/>
<gene>
    <name evidence="5" type="ORF">KTS37_13265</name>
</gene>
<evidence type="ECO:0000256" key="1">
    <source>
        <dbReference type="SAM" id="MobiDB-lite"/>
    </source>
</evidence>
<evidence type="ECO:0000259" key="4">
    <source>
        <dbReference type="Pfam" id="PF26272"/>
    </source>
</evidence>